<feature type="region of interest" description="Disordered" evidence="1">
    <location>
        <begin position="193"/>
        <end position="233"/>
    </location>
</feature>
<gene>
    <name evidence="2" type="ORF">LPMP_160560</name>
</gene>
<evidence type="ECO:0000256" key="1">
    <source>
        <dbReference type="SAM" id="MobiDB-lite"/>
    </source>
</evidence>
<protein>
    <submittedName>
        <fullName evidence="2">Nucleoside triphosphate hydrolase, putative</fullName>
    </submittedName>
</protein>
<organism evidence="2 3">
    <name type="scientific">Leishmania panamensis</name>
    <dbReference type="NCBI Taxonomy" id="5679"/>
    <lineage>
        <taxon>Eukaryota</taxon>
        <taxon>Discoba</taxon>
        <taxon>Euglenozoa</taxon>
        <taxon>Kinetoplastea</taxon>
        <taxon>Metakinetoplastina</taxon>
        <taxon>Trypanosomatida</taxon>
        <taxon>Trypanosomatidae</taxon>
        <taxon>Leishmaniinae</taxon>
        <taxon>Leishmania</taxon>
        <taxon>Leishmania guyanensis species complex</taxon>
    </lineage>
</organism>
<evidence type="ECO:0000313" key="3">
    <source>
        <dbReference type="Proteomes" id="UP000063063"/>
    </source>
</evidence>
<dbReference type="EMBL" id="CP009385">
    <property type="protein sequence ID" value="AIN96930.1"/>
    <property type="molecule type" value="Genomic_DNA"/>
</dbReference>
<proteinExistence type="predicted"/>
<dbReference type="OrthoDB" id="10041966at2759"/>
<dbReference type="VEuPathDB" id="TriTrypDB:LPAL13_160009700"/>
<reference evidence="2 3" key="1">
    <citation type="journal article" date="2015" name="Sci. Rep.">
        <title>The genome of Leishmania panamensis: insights into genomics of the L. (Viannia) subgenus.</title>
        <authorList>
            <person name="Llanes A."/>
            <person name="Restrepo C.M."/>
            <person name="Vecchio G.D."/>
            <person name="Anguizola F.J."/>
            <person name="Lleonart R."/>
        </authorList>
    </citation>
    <scope>NUCLEOTIDE SEQUENCE [LARGE SCALE GENOMIC DNA]</scope>
    <source>
        <strain evidence="2 3">MHOM/PA/94/PSC-1</strain>
    </source>
</reference>
<sequence length="747" mass="80613">MPHGRGADLSADSAAVENTVSSINIAIEVKLIGVVGCSASGKSTVAHHVASRLDSPLHPISTDNFFVDDVCVHLGTYDDYRCIDYDAVTRWMSVLLHAVPMMSMNLLEERGAPALSPATRASSVDDSGGTGRLPHDFEERVQEAWWARMRLQLPELDRYRRVAPDVTSATVSSPSAVGAAAVTAAQPSSTVTEASCAGGHANDGPSDDDSDASLCAHEAEEEGRRRRRVAAPTHTKGGVVSTCDFSLHPWSGTDEQALHTVAPFSHYITIYVVWEGITLLCNRLVNSYIDYVIDVQCDLETACLRRFFRTPRRHLSRYVTHASAEGCGNGPQGESKLGQQCARAAVVAGVVRQVYRPRIEQVWSVRSREHYRIDIMTALELEMQLDGLETLVQADSCVATSCPACITAHDALDLLSPSCFNPPRPHCMRKLADADAAKAMSDGGNGTSLQGEGCEADLTPFTISDASASSATVAERVGNNCSACWSVDGLPTDAFQFFWEREFDDWLAHQQPSAASTAADGAALAWASLMNSSKEGLAAYAAHRADKQQHDVNDGCSAVSPSPLTLPVEETGVAYVNQMLMHYGRLALLQSLFRDGRVDAPSSPGAPHVGGKGAAADDLGPALQLAMCRDHHTAAVPAQTLSSALAPFYYEFRYWFFFEVLYYDRLFRPLQAHRLRWRSVVGDSGAASADEDCGRSGKSGNCGATCPPCAVPRLWWVLRNGRDVQGQSADELLTQVDHICAAIRAAR</sequence>
<feature type="region of interest" description="Disordered" evidence="1">
    <location>
        <begin position="114"/>
        <end position="133"/>
    </location>
</feature>
<dbReference type="Proteomes" id="UP000063063">
    <property type="component" value="Chromosome 16"/>
</dbReference>
<keyword evidence="2" id="KW-0378">Hydrolase</keyword>
<dbReference type="VEuPathDB" id="TriTrypDB:LPMP_160560"/>
<dbReference type="eggNOG" id="ENOG502SENB">
    <property type="taxonomic scope" value="Eukaryota"/>
</dbReference>
<dbReference type="SUPFAM" id="SSF52540">
    <property type="entry name" value="P-loop containing nucleoside triphosphate hydrolases"/>
    <property type="match status" value="1"/>
</dbReference>
<dbReference type="RefSeq" id="XP_010697583.1">
    <property type="nucleotide sequence ID" value="XM_010699281.1"/>
</dbReference>
<name>A0A088RM57_LEIPA</name>
<accession>A0A088RM57</accession>
<dbReference type="GeneID" id="22573633"/>
<dbReference type="Gene3D" id="3.40.50.300">
    <property type="entry name" value="P-loop containing nucleotide triphosphate hydrolases"/>
    <property type="match status" value="1"/>
</dbReference>
<keyword evidence="3" id="KW-1185">Reference proteome</keyword>
<dbReference type="AlphaFoldDB" id="A0A088RM57"/>
<dbReference type="KEGG" id="lpan:LPMP_160560"/>
<evidence type="ECO:0000313" key="2">
    <source>
        <dbReference type="EMBL" id="AIN96930.1"/>
    </source>
</evidence>
<dbReference type="InterPro" id="IPR027417">
    <property type="entry name" value="P-loop_NTPase"/>
</dbReference>